<feature type="compositionally biased region" description="Polar residues" evidence="1">
    <location>
        <begin position="94"/>
        <end position="113"/>
    </location>
</feature>
<accession>F2Q325</accession>
<dbReference type="EMBL" id="DS995782">
    <property type="protein sequence ID" value="EGE08543.1"/>
    <property type="molecule type" value="Genomic_DNA"/>
</dbReference>
<evidence type="ECO:0000313" key="3">
    <source>
        <dbReference type="Proteomes" id="UP000009169"/>
    </source>
</evidence>
<dbReference type="VEuPathDB" id="FungiDB:TEQG_07560"/>
<feature type="region of interest" description="Disordered" evidence="1">
    <location>
        <begin position="82"/>
        <end position="129"/>
    </location>
</feature>
<sequence>MDETRESPDGMLGCDGFQQFLCMRRCFYFMRVGDGLLIGQRASDGQTWIETQDEDGDATQRQPLFSARLQLSSSLPPPIVPIAWPASRRRPDLSISTADSCQATPDNPCASQVNNNTDNTNNTNNTTTS</sequence>
<dbReference type="Proteomes" id="UP000009169">
    <property type="component" value="Unassembled WGS sequence"/>
</dbReference>
<dbReference type="AlphaFoldDB" id="F2Q325"/>
<protein>
    <submittedName>
        <fullName evidence="2">Uncharacterized protein</fullName>
    </submittedName>
</protein>
<name>F2Q325_TRIEC</name>
<keyword evidence="3" id="KW-1185">Reference proteome</keyword>
<proteinExistence type="predicted"/>
<evidence type="ECO:0000313" key="2">
    <source>
        <dbReference type="EMBL" id="EGE08543.1"/>
    </source>
</evidence>
<feature type="compositionally biased region" description="Low complexity" evidence="1">
    <location>
        <begin position="114"/>
        <end position="129"/>
    </location>
</feature>
<evidence type="ECO:0000256" key="1">
    <source>
        <dbReference type="SAM" id="MobiDB-lite"/>
    </source>
</evidence>
<gene>
    <name evidence="2" type="ORF">TEQG_07560</name>
</gene>
<organism evidence="2 3">
    <name type="scientific">Trichophyton equinum (strain ATCC MYA-4606 / CBS 127.97)</name>
    <name type="common">Horse ringworm fungus</name>
    <dbReference type="NCBI Taxonomy" id="559882"/>
    <lineage>
        <taxon>Eukaryota</taxon>
        <taxon>Fungi</taxon>
        <taxon>Dikarya</taxon>
        <taxon>Ascomycota</taxon>
        <taxon>Pezizomycotina</taxon>
        <taxon>Eurotiomycetes</taxon>
        <taxon>Eurotiomycetidae</taxon>
        <taxon>Onygenales</taxon>
        <taxon>Arthrodermataceae</taxon>
        <taxon>Trichophyton</taxon>
    </lineage>
</organism>
<reference evidence="3" key="1">
    <citation type="journal article" date="2012" name="MBio">
        <title>Comparative genome analysis of Trichophyton rubrum and related dermatophytes reveals candidate genes involved in infection.</title>
        <authorList>
            <person name="Martinez D.A."/>
            <person name="Oliver B.G."/>
            <person name="Graeser Y."/>
            <person name="Goldberg J.M."/>
            <person name="Li W."/>
            <person name="Martinez-Rossi N.M."/>
            <person name="Monod M."/>
            <person name="Shelest E."/>
            <person name="Barton R.C."/>
            <person name="Birch E."/>
            <person name="Brakhage A.A."/>
            <person name="Chen Z."/>
            <person name="Gurr S.J."/>
            <person name="Heiman D."/>
            <person name="Heitman J."/>
            <person name="Kosti I."/>
            <person name="Rossi A."/>
            <person name="Saif S."/>
            <person name="Samalova M."/>
            <person name="Saunders C.W."/>
            <person name="Shea T."/>
            <person name="Summerbell R.C."/>
            <person name="Xu J."/>
            <person name="Young S."/>
            <person name="Zeng Q."/>
            <person name="Birren B.W."/>
            <person name="Cuomo C.A."/>
            <person name="White T.C."/>
        </authorList>
    </citation>
    <scope>NUCLEOTIDE SEQUENCE [LARGE SCALE GENOMIC DNA]</scope>
    <source>
        <strain evidence="3">ATCC MYA-4606 / CBS 127.97</strain>
    </source>
</reference>
<dbReference type="HOGENOM" id="CLU_1950332_0_0_1"/>